<feature type="transmembrane region" description="Helical" evidence="1">
    <location>
        <begin position="63"/>
        <end position="83"/>
    </location>
</feature>
<gene>
    <name evidence="2" type="ORF">IAA70_00710</name>
</gene>
<feature type="transmembrane region" description="Helical" evidence="1">
    <location>
        <begin position="6"/>
        <end position="25"/>
    </location>
</feature>
<reference evidence="2" key="2">
    <citation type="journal article" date="2021" name="PeerJ">
        <title>Extensive microbial diversity within the chicken gut microbiome revealed by metagenomics and culture.</title>
        <authorList>
            <person name="Gilroy R."/>
            <person name="Ravi A."/>
            <person name="Getino M."/>
            <person name="Pursley I."/>
            <person name="Horton D.L."/>
            <person name="Alikhan N.F."/>
            <person name="Baker D."/>
            <person name="Gharbi K."/>
            <person name="Hall N."/>
            <person name="Watson M."/>
            <person name="Adriaenssens E.M."/>
            <person name="Foster-Nyarko E."/>
            <person name="Jarju S."/>
            <person name="Secka A."/>
            <person name="Antonio M."/>
            <person name="Oren A."/>
            <person name="Chaudhuri R.R."/>
            <person name="La Ragione R."/>
            <person name="Hildebrand F."/>
            <person name="Pallen M.J."/>
        </authorList>
    </citation>
    <scope>NUCLEOTIDE SEQUENCE</scope>
    <source>
        <strain evidence="2">ChiHjej9B8-7071</strain>
    </source>
</reference>
<keyword evidence="1" id="KW-0812">Transmembrane</keyword>
<dbReference type="Proteomes" id="UP000824258">
    <property type="component" value="Unassembled WGS sequence"/>
</dbReference>
<accession>A0A9D1D7J1</accession>
<keyword evidence="1" id="KW-0472">Membrane</keyword>
<dbReference type="AlphaFoldDB" id="A0A9D1D7J1"/>
<evidence type="ECO:0000313" key="2">
    <source>
        <dbReference type="EMBL" id="HIR08904.1"/>
    </source>
</evidence>
<keyword evidence="1" id="KW-1133">Transmembrane helix</keyword>
<evidence type="ECO:0000256" key="1">
    <source>
        <dbReference type="SAM" id="Phobius"/>
    </source>
</evidence>
<protein>
    <submittedName>
        <fullName evidence="2">Uncharacterized protein</fullName>
    </submittedName>
</protein>
<reference evidence="2" key="1">
    <citation type="submission" date="2020-10" db="EMBL/GenBank/DDBJ databases">
        <authorList>
            <person name="Gilroy R."/>
        </authorList>
    </citation>
    <scope>NUCLEOTIDE SEQUENCE</scope>
    <source>
        <strain evidence="2">ChiHjej9B8-7071</strain>
    </source>
</reference>
<evidence type="ECO:0000313" key="3">
    <source>
        <dbReference type="Proteomes" id="UP000824258"/>
    </source>
</evidence>
<name>A0A9D1D7J1_9FIRM</name>
<sequence>MNQSFNIIVNIITLGFGVYAIFTWFKLRDGLLFDNSLLIPKERAIAECRDAAGYIAYIRPRTLVAGILTFLSGALGLVDSYLGTIQNWALANGSLGLVVELLVLILIPLAFIVWYGVCLMKAQKKHWP</sequence>
<dbReference type="EMBL" id="DVGD01000018">
    <property type="protein sequence ID" value="HIR08904.1"/>
    <property type="molecule type" value="Genomic_DNA"/>
</dbReference>
<proteinExistence type="predicted"/>
<organism evidence="2 3">
    <name type="scientific">Candidatus Avoscillospira stercoripullorum</name>
    <dbReference type="NCBI Taxonomy" id="2840709"/>
    <lineage>
        <taxon>Bacteria</taxon>
        <taxon>Bacillati</taxon>
        <taxon>Bacillota</taxon>
        <taxon>Clostridia</taxon>
        <taxon>Eubacteriales</taxon>
        <taxon>Oscillospiraceae</taxon>
        <taxon>Oscillospiraceae incertae sedis</taxon>
        <taxon>Candidatus Avoscillospira</taxon>
    </lineage>
</organism>
<feature type="transmembrane region" description="Helical" evidence="1">
    <location>
        <begin position="95"/>
        <end position="117"/>
    </location>
</feature>
<comment type="caution">
    <text evidence="2">The sequence shown here is derived from an EMBL/GenBank/DDBJ whole genome shotgun (WGS) entry which is preliminary data.</text>
</comment>